<dbReference type="InterPro" id="IPR020103">
    <property type="entry name" value="PsdUridine_synth_cat_dom_sf"/>
</dbReference>
<dbReference type="GO" id="GO:0003723">
    <property type="term" value="F:RNA binding"/>
    <property type="evidence" value="ECO:0007669"/>
    <property type="project" value="InterPro"/>
</dbReference>
<dbReference type="InterPro" id="IPR006145">
    <property type="entry name" value="PsdUridine_synth_RsuA/RluA"/>
</dbReference>
<sequence length="92" mass="10229">MQKTKIEMIYADDDALVINKPSGVSVTKDRTGAPQLVDILAEQLGPQTSSELRLVHRLDKDTSGVMILAKNKETQSKFSSYFEKKLIPAPRP</sequence>
<dbReference type="AlphaFoldDB" id="X1HYC2"/>
<dbReference type="InterPro" id="IPR050188">
    <property type="entry name" value="RluA_PseudoU_synthase"/>
</dbReference>
<comment type="similarity">
    <text evidence="1">Belongs to the pseudouridine synthase RluA family.</text>
</comment>
<organism evidence="3">
    <name type="scientific">marine sediment metagenome</name>
    <dbReference type="NCBI Taxonomy" id="412755"/>
    <lineage>
        <taxon>unclassified sequences</taxon>
        <taxon>metagenomes</taxon>
        <taxon>ecological metagenomes</taxon>
    </lineage>
</organism>
<dbReference type="GO" id="GO:0000455">
    <property type="term" value="P:enzyme-directed rRNA pseudouridine synthesis"/>
    <property type="evidence" value="ECO:0007669"/>
    <property type="project" value="TreeGrafter"/>
</dbReference>
<evidence type="ECO:0000259" key="2">
    <source>
        <dbReference type="Pfam" id="PF00849"/>
    </source>
</evidence>
<name>X1HYC2_9ZZZZ</name>
<feature type="domain" description="Pseudouridine synthase RsuA/RluA-like" evidence="2">
    <location>
        <begin position="16"/>
        <end position="85"/>
    </location>
</feature>
<dbReference type="GO" id="GO:0009982">
    <property type="term" value="F:pseudouridine synthase activity"/>
    <property type="evidence" value="ECO:0007669"/>
    <property type="project" value="InterPro"/>
</dbReference>
<dbReference type="Pfam" id="PF00849">
    <property type="entry name" value="PseudoU_synth_2"/>
    <property type="match status" value="1"/>
</dbReference>
<dbReference type="Gene3D" id="3.30.2350.10">
    <property type="entry name" value="Pseudouridine synthase"/>
    <property type="match status" value="1"/>
</dbReference>
<dbReference type="SUPFAM" id="SSF55120">
    <property type="entry name" value="Pseudouridine synthase"/>
    <property type="match status" value="1"/>
</dbReference>
<evidence type="ECO:0000256" key="1">
    <source>
        <dbReference type="ARBA" id="ARBA00010876"/>
    </source>
</evidence>
<dbReference type="PANTHER" id="PTHR21600:SF87">
    <property type="entry name" value="RNA PSEUDOURIDYLATE SYNTHASE DOMAIN-CONTAINING PROTEIN 1"/>
    <property type="match status" value="1"/>
</dbReference>
<reference evidence="3" key="1">
    <citation type="journal article" date="2014" name="Front. Microbiol.">
        <title>High frequency of phylogenetically diverse reductive dehalogenase-homologous genes in deep subseafloor sedimentary metagenomes.</title>
        <authorList>
            <person name="Kawai M."/>
            <person name="Futagami T."/>
            <person name="Toyoda A."/>
            <person name="Takaki Y."/>
            <person name="Nishi S."/>
            <person name="Hori S."/>
            <person name="Arai W."/>
            <person name="Tsubouchi T."/>
            <person name="Morono Y."/>
            <person name="Uchiyama I."/>
            <person name="Ito T."/>
            <person name="Fujiyama A."/>
            <person name="Inagaki F."/>
            <person name="Takami H."/>
        </authorList>
    </citation>
    <scope>NUCLEOTIDE SEQUENCE</scope>
    <source>
        <strain evidence="3">Expedition CK06-06</strain>
    </source>
</reference>
<dbReference type="InterPro" id="IPR006224">
    <property type="entry name" value="PsdUridine_synth_RluA-like_CS"/>
</dbReference>
<protein>
    <recommendedName>
        <fullName evidence="2">Pseudouridine synthase RsuA/RluA-like domain-containing protein</fullName>
    </recommendedName>
</protein>
<dbReference type="EMBL" id="BARU01017308">
    <property type="protein sequence ID" value="GAH58829.1"/>
    <property type="molecule type" value="Genomic_DNA"/>
</dbReference>
<proteinExistence type="inferred from homology"/>
<gene>
    <name evidence="3" type="ORF">S03H2_28719</name>
</gene>
<dbReference type="PANTHER" id="PTHR21600">
    <property type="entry name" value="MITOCHONDRIAL RNA PSEUDOURIDINE SYNTHASE"/>
    <property type="match status" value="1"/>
</dbReference>
<evidence type="ECO:0000313" key="3">
    <source>
        <dbReference type="EMBL" id="GAH58829.1"/>
    </source>
</evidence>
<dbReference type="PROSITE" id="PS01129">
    <property type="entry name" value="PSI_RLU"/>
    <property type="match status" value="1"/>
</dbReference>
<accession>X1HYC2</accession>
<comment type="caution">
    <text evidence="3">The sequence shown here is derived from an EMBL/GenBank/DDBJ whole genome shotgun (WGS) entry which is preliminary data.</text>
</comment>